<feature type="compositionally biased region" description="Polar residues" evidence="1">
    <location>
        <begin position="102"/>
        <end position="118"/>
    </location>
</feature>
<comment type="caution">
    <text evidence="3">The sequence shown here is derived from an EMBL/GenBank/DDBJ whole genome shotgun (WGS) entry which is preliminary data.</text>
</comment>
<keyword evidence="4" id="KW-1185">Reference proteome</keyword>
<accession>A0A5B0NZS0</accession>
<evidence type="ECO:0000256" key="1">
    <source>
        <dbReference type="SAM" id="MobiDB-lite"/>
    </source>
</evidence>
<sequence length="118" mass="12812">MFMSGGEPVTGPLEPARHYIWGPEVGQLKKPTQPNISIGRHLPLTGQPTSIPTSKSHDRSPTRKPFQTSRLDQSVPSTGTQPTQFILQGVEPRGSRPKTSPRRTLSTSSKLDGRLGSS</sequence>
<reference evidence="4 5" key="1">
    <citation type="submission" date="2019-05" db="EMBL/GenBank/DDBJ databases">
        <title>Emergence of the Ug99 lineage of the wheat stem rust pathogen through somatic hybridization.</title>
        <authorList>
            <person name="Li F."/>
            <person name="Upadhyaya N.M."/>
            <person name="Sperschneider J."/>
            <person name="Matny O."/>
            <person name="Nguyen-Phuc H."/>
            <person name="Mago R."/>
            <person name="Raley C."/>
            <person name="Miller M.E."/>
            <person name="Silverstein K.A.T."/>
            <person name="Henningsen E."/>
            <person name="Hirsch C.D."/>
            <person name="Visser B."/>
            <person name="Pretorius Z.A."/>
            <person name="Steffenson B.J."/>
            <person name="Schwessinger B."/>
            <person name="Dodds P.N."/>
            <person name="Figueroa M."/>
        </authorList>
    </citation>
    <scope>NUCLEOTIDE SEQUENCE [LARGE SCALE GENOMIC DNA]</scope>
    <source>
        <strain evidence="3">21-0</strain>
        <strain evidence="2 5">Ug99</strain>
    </source>
</reference>
<gene>
    <name evidence="3" type="ORF">PGT21_020405</name>
    <name evidence="2" type="ORF">PGTUg99_005726</name>
</gene>
<dbReference type="AlphaFoldDB" id="A0A5B0NZS0"/>
<name>A0A5B0NZS0_PUCGR</name>
<dbReference type="Proteomes" id="UP000324748">
    <property type="component" value="Unassembled WGS sequence"/>
</dbReference>
<feature type="region of interest" description="Disordered" evidence="1">
    <location>
        <begin position="24"/>
        <end position="118"/>
    </location>
</feature>
<proteinExistence type="predicted"/>
<evidence type="ECO:0000313" key="4">
    <source>
        <dbReference type="Proteomes" id="UP000324748"/>
    </source>
</evidence>
<evidence type="ECO:0000313" key="5">
    <source>
        <dbReference type="Proteomes" id="UP000325313"/>
    </source>
</evidence>
<dbReference type="EMBL" id="VDEP01000479">
    <property type="protein sequence ID" value="KAA1071156.1"/>
    <property type="molecule type" value="Genomic_DNA"/>
</dbReference>
<dbReference type="Proteomes" id="UP000325313">
    <property type="component" value="Unassembled WGS sequence"/>
</dbReference>
<organism evidence="3 4">
    <name type="scientific">Puccinia graminis f. sp. tritici</name>
    <dbReference type="NCBI Taxonomy" id="56615"/>
    <lineage>
        <taxon>Eukaryota</taxon>
        <taxon>Fungi</taxon>
        <taxon>Dikarya</taxon>
        <taxon>Basidiomycota</taxon>
        <taxon>Pucciniomycotina</taxon>
        <taxon>Pucciniomycetes</taxon>
        <taxon>Pucciniales</taxon>
        <taxon>Pucciniaceae</taxon>
        <taxon>Puccinia</taxon>
    </lineage>
</organism>
<evidence type="ECO:0000313" key="3">
    <source>
        <dbReference type="EMBL" id="KAA1094413.1"/>
    </source>
</evidence>
<protein>
    <submittedName>
        <fullName evidence="3">Uncharacterized protein</fullName>
    </submittedName>
</protein>
<evidence type="ECO:0000313" key="2">
    <source>
        <dbReference type="EMBL" id="KAA1071156.1"/>
    </source>
</evidence>
<dbReference type="EMBL" id="VSWC01000079">
    <property type="protein sequence ID" value="KAA1094413.1"/>
    <property type="molecule type" value="Genomic_DNA"/>
</dbReference>
<feature type="compositionally biased region" description="Polar residues" evidence="1">
    <location>
        <begin position="65"/>
        <end position="86"/>
    </location>
</feature>